<evidence type="ECO:0000313" key="1">
    <source>
        <dbReference type="EMBL" id="MDR7377287.1"/>
    </source>
</evidence>
<dbReference type="RefSeq" id="WP_310372945.1">
    <property type="nucleotide sequence ID" value="NZ_JAVDXT010000002.1"/>
</dbReference>
<keyword evidence="2" id="KW-1185">Reference proteome</keyword>
<dbReference type="CDD" id="cd03801">
    <property type="entry name" value="GT4_PimA-like"/>
    <property type="match status" value="1"/>
</dbReference>
<sequence>MRNLLYLVHRLPYPPNKGDKVRSYNLLKHLSSQYNIFLGTFVDDSDDLKYADFVKNLCVDAHIEKLNPFFSKIRSVAGLLNNNSLTLTYYRSASLEKWVSHVVEKNNIDIAVVFSSAMAQYASDIPNLRFLVDFVDVDSAKWTEYANRHRWPMSWLYRREGRLLLRYEGEISKKAEHSFFVTENEVNLFKSLSFDFSEGKISALNNGVDAEYFSPNKLRISPYLSSSKESIGHSIVFTGAMDYWPNIDAVFWFVNEILPKLSEKYPQLCFYIVGRNPSSAVLDLASDTVIVTGTVSDVRPYLQHASVVVAPLRVARGIQNKILEAMAMARAVVASATCVDAINARADKEIFAAESVDDFVLKISMLLDTPDLAKEMGRAGRLKVLESYSWTAHLMGIDKYLDIPEIQYVL</sequence>
<evidence type="ECO:0000313" key="2">
    <source>
        <dbReference type="Proteomes" id="UP001180487"/>
    </source>
</evidence>
<dbReference type="PANTHER" id="PTHR12526">
    <property type="entry name" value="GLYCOSYLTRANSFERASE"/>
    <property type="match status" value="1"/>
</dbReference>
<dbReference type="GO" id="GO:0016740">
    <property type="term" value="F:transferase activity"/>
    <property type="evidence" value="ECO:0007669"/>
    <property type="project" value="UniProtKB-KW"/>
</dbReference>
<gene>
    <name evidence="1" type="ORF">J2X19_001966</name>
</gene>
<keyword evidence="1" id="KW-0808">Transferase</keyword>
<accession>A0ABU2C7H5</accession>
<comment type="caution">
    <text evidence="1">The sequence shown here is derived from an EMBL/GenBank/DDBJ whole genome shotgun (WGS) entry which is preliminary data.</text>
</comment>
<dbReference type="Pfam" id="PF13692">
    <property type="entry name" value="Glyco_trans_1_4"/>
    <property type="match status" value="1"/>
</dbReference>
<protein>
    <submittedName>
        <fullName evidence="1">Sugar transferase (PEP-CTERM/EpsH1 system associated)</fullName>
    </submittedName>
</protein>
<organism evidence="1 2">
    <name type="scientific">Rhodoferax ferrireducens</name>
    <dbReference type="NCBI Taxonomy" id="192843"/>
    <lineage>
        <taxon>Bacteria</taxon>
        <taxon>Pseudomonadati</taxon>
        <taxon>Pseudomonadota</taxon>
        <taxon>Betaproteobacteria</taxon>
        <taxon>Burkholderiales</taxon>
        <taxon>Comamonadaceae</taxon>
        <taxon>Rhodoferax</taxon>
    </lineage>
</organism>
<dbReference type="PANTHER" id="PTHR12526:SF600">
    <property type="entry name" value="GLYCOSYL TRANSFERASE GROUP 1"/>
    <property type="match status" value="1"/>
</dbReference>
<name>A0ABU2C7H5_9BURK</name>
<dbReference type="SUPFAM" id="SSF53756">
    <property type="entry name" value="UDP-Glycosyltransferase/glycogen phosphorylase"/>
    <property type="match status" value="1"/>
</dbReference>
<dbReference type="Gene3D" id="3.40.50.2000">
    <property type="entry name" value="Glycogen Phosphorylase B"/>
    <property type="match status" value="2"/>
</dbReference>
<proteinExistence type="predicted"/>
<dbReference type="NCBIfam" id="TIGR03087">
    <property type="entry name" value="stp1"/>
    <property type="match status" value="1"/>
</dbReference>
<reference evidence="1 2" key="1">
    <citation type="submission" date="2023-07" db="EMBL/GenBank/DDBJ databases">
        <title>Sorghum-associated microbial communities from plants grown in Nebraska, USA.</title>
        <authorList>
            <person name="Schachtman D."/>
        </authorList>
    </citation>
    <scope>NUCLEOTIDE SEQUENCE [LARGE SCALE GENOMIC DNA]</scope>
    <source>
        <strain evidence="1 2">BE313</strain>
    </source>
</reference>
<dbReference type="Proteomes" id="UP001180487">
    <property type="component" value="Unassembled WGS sequence"/>
</dbReference>
<dbReference type="EMBL" id="JAVDXT010000002">
    <property type="protein sequence ID" value="MDR7377287.1"/>
    <property type="molecule type" value="Genomic_DNA"/>
</dbReference>
<dbReference type="InterPro" id="IPR017521">
    <property type="entry name" value="Sugar_tfrase_PEP-CTERM_Stp1"/>
</dbReference>